<dbReference type="PROSITE" id="PS00690">
    <property type="entry name" value="DEAH_ATP_HELICASE"/>
    <property type="match status" value="1"/>
</dbReference>
<protein>
    <submittedName>
        <fullName evidence="8">ATP-dependent DNA helicase</fullName>
    </submittedName>
</protein>
<dbReference type="InterPro" id="IPR001650">
    <property type="entry name" value="Helicase_C-like"/>
</dbReference>
<dbReference type="PROSITE" id="PS51192">
    <property type="entry name" value="HELICASE_ATP_BIND_1"/>
    <property type="match status" value="1"/>
</dbReference>
<keyword evidence="3 8" id="KW-0347">Helicase</keyword>
<dbReference type="SMART" id="SM00490">
    <property type="entry name" value="HELICc"/>
    <property type="match status" value="1"/>
</dbReference>
<dbReference type="InterPro" id="IPR004589">
    <property type="entry name" value="DNA_helicase_ATP-dep_RecQ"/>
</dbReference>
<dbReference type="GO" id="GO:0030894">
    <property type="term" value="C:replisome"/>
    <property type="evidence" value="ECO:0007669"/>
    <property type="project" value="TreeGrafter"/>
</dbReference>
<dbReference type="GO" id="GO:0006281">
    <property type="term" value="P:DNA repair"/>
    <property type="evidence" value="ECO:0007669"/>
    <property type="project" value="TreeGrafter"/>
</dbReference>
<dbReference type="GO" id="GO:0043138">
    <property type="term" value="F:3'-5' DNA helicase activity"/>
    <property type="evidence" value="ECO:0007669"/>
    <property type="project" value="TreeGrafter"/>
</dbReference>
<dbReference type="Pfam" id="PF00271">
    <property type="entry name" value="Helicase_C"/>
    <property type="match status" value="1"/>
</dbReference>
<feature type="domain" description="Helicase ATP-binding" evidence="6">
    <location>
        <begin position="29"/>
        <end position="196"/>
    </location>
</feature>
<sequence length="485" mass="55364">MVATKDELQHFLKHHFGYATFKPGQLAVIQQLLTPKDTVAIMPTGNGKSLCYQFMGAYLKKKVLIISPLLSLMQDQVEQLRLLGFKRSIALTSALTYWERSFVINHLEEYDFIFASPEILATPQIKATIQQMEWGLLVIDEAHCISQWGPDFRPDYLQLGGLRSELQDPLTLALTATATPKVQRDIIAQLHLQGDDPVIRRPVNRKNIYLSVVRTSSQEEKKQELFALVRRLQGPGLIYFSSKKLADQMQVQLQKETNLRVATYHADLSKEDRFIIQQQFLHNKLDVICATSAFGMGINKGNIRFVIHFHMPGDMESYVQEIGRAGRDGQPSIAILLYSQGDEMIQQQLTAATVPTNNEIHFVYSLNEKTSFTGIDDDKFKVIKAFIERGFSEEATTRFFTTRFQDKEKALQVMTTYAQGTTCLRRFIDTYFAEKDAHQHDEICCNYDVTQLPLARLGLLRTKSVTPSYTIQSYNAILDKLFLNL</sequence>
<dbReference type="GO" id="GO:0005737">
    <property type="term" value="C:cytoplasm"/>
    <property type="evidence" value="ECO:0007669"/>
    <property type="project" value="TreeGrafter"/>
</dbReference>
<dbReference type="Pfam" id="PF00270">
    <property type="entry name" value="DEAD"/>
    <property type="match status" value="1"/>
</dbReference>
<dbReference type="RefSeq" id="WP_009554534.1">
    <property type="nucleotide sequence ID" value="NZ_ANAG01000017.1"/>
</dbReference>
<dbReference type="GO" id="GO:0005524">
    <property type="term" value="F:ATP binding"/>
    <property type="evidence" value="ECO:0007669"/>
    <property type="project" value="UniProtKB-KW"/>
</dbReference>
<dbReference type="GO" id="GO:0016787">
    <property type="term" value="F:hydrolase activity"/>
    <property type="evidence" value="ECO:0007669"/>
    <property type="project" value="UniProtKB-KW"/>
</dbReference>
<dbReference type="InterPro" id="IPR027417">
    <property type="entry name" value="P-loop_NTPase"/>
</dbReference>
<keyword evidence="5" id="KW-0238">DNA-binding</keyword>
<dbReference type="PATRIC" id="fig|1227363.6.peg.1231"/>
<keyword evidence="4" id="KW-0067">ATP-binding</keyword>
<dbReference type="EMBL" id="ANAG01000017">
    <property type="protein sequence ID" value="EKW98588.1"/>
    <property type="molecule type" value="Genomic_DNA"/>
</dbReference>
<dbReference type="InterPro" id="IPR014001">
    <property type="entry name" value="Helicase_ATP-bd"/>
</dbReference>
<evidence type="ECO:0000256" key="4">
    <source>
        <dbReference type="ARBA" id="ARBA00022840"/>
    </source>
</evidence>
<dbReference type="GO" id="GO:0009378">
    <property type="term" value="F:four-way junction helicase activity"/>
    <property type="evidence" value="ECO:0007669"/>
    <property type="project" value="TreeGrafter"/>
</dbReference>
<dbReference type="Proteomes" id="UP000011912">
    <property type="component" value="Unassembled WGS sequence"/>
</dbReference>
<dbReference type="InterPro" id="IPR011545">
    <property type="entry name" value="DEAD/DEAH_box_helicase_dom"/>
</dbReference>
<evidence type="ECO:0000256" key="5">
    <source>
        <dbReference type="ARBA" id="ARBA00023125"/>
    </source>
</evidence>
<evidence type="ECO:0000256" key="2">
    <source>
        <dbReference type="ARBA" id="ARBA00022801"/>
    </source>
</evidence>
<dbReference type="AlphaFoldDB" id="M5J422"/>
<keyword evidence="9" id="KW-1185">Reference proteome</keyword>
<dbReference type="CDD" id="cd17920">
    <property type="entry name" value="DEXHc_RecQ"/>
    <property type="match status" value="1"/>
</dbReference>
<keyword evidence="2" id="KW-0378">Hydrolase</keyword>
<evidence type="ECO:0000256" key="3">
    <source>
        <dbReference type="ARBA" id="ARBA00022806"/>
    </source>
</evidence>
<feature type="domain" description="Helicase C-terminal" evidence="7">
    <location>
        <begin position="224"/>
        <end position="370"/>
    </location>
</feature>
<accession>M5J422</accession>
<reference evidence="8 9" key="1">
    <citation type="journal article" date="2013" name="Genome Announc.">
        <title>Genome Sequence of Lactobacillus saerimneri 30a (Formerly Lactobacillus sp. Strain 30a), a Reference Lactic Acid Bacterium Strain Producing Biogenic Amines.</title>
        <authorList>
            <person name="Romano A."/>
            <person name="Trip H."/>
            <person name="Campbell-Sills H."/>
            <person name="Bouchez O."/>
            <person name="Sherman D."/>
            <person name="Lolkema J.S."/>
            <person name="Lucas P.M."/>
        </authorList>
    </citation>
    <scope>NUCLEOTIDE SEQUENCE [LARGE SCALE GENOMIC DNA]</scope>
    <source>
        <strain evidence="8 9">30a</strain>
    </source>
</reference>
<dbReference type="Gene3D" id="3.40.50.300">
    <property type="entry name" value="P-loop containing nucleotide triphosphate hydrolases"/>
    <property type="match status" value="2"/>
</dbReference>
<dbReference type="CDD" id="cd18794">
    <property type="entry name" value="SF2_C_RecQ"/>
    <property type="match status" value="1"/>
</dbReference>
<dbReference type="STRING" id="1227363.D271_06260"/>
<dbReference type="PANTHER" id="PTHR13710:SF84">
    <property type="entry name" value="ATP-DEPENDENT DNA HELICASE RECS-RELATED"/>
    <property type="match status" value="1"/>
</dbReference>
<dbReference type="InterPro" id="IPR002464">
    <property type="entry name" value="DNA/RNA_helicase_DEAH_CS"/>
</dbReference>
<evidence type="ECO:0000313" key="9">
    <source>
        <dbReference type="Proteomes" id="UP000011912"/>
    </source>
</evidence>
<organism evidence="8 9">
    <name type="scientific">Ligilactobacillus saerimneri 30a</name>
    <dbReference type="NCBI Taxonomy" id="1227363"/>
    <lineage>
        <taxon>Bacteria</taxon>
        <taxon>Bacillati</taxon>
        <taxon>Bacillota</taxon>
        <taxon>Bacilli</taxon>
        <taxon>Lactobacillales</taxon>
        <taxon>Lactobacillaceae</taxon>
        <taxon>Ligilactobacillus</taxon>
    </lineage>
</organism>
<dbReference type="SMART" id="SM00487">
    <property type="entry name" value="DEXDc"/>
    <property type="match status" value="1"/>
</dbReference>
<gene>
    <name evidence="8" type="ORF">D271_06260</name>
</gene>
<keyword evidence="1" id="KW-0547">Nucleotide-binding</keyword>
<dbReference type="PANTHER" id="PTHR13710">
    <property type="entry name" value="DNA HELICASE RECQ FAMILY MEMBER"/>
    <property type="match status" value="1"/>
</dbReference>
<dbReference type="PROSITE" id="PS51194">
    <property type="entry name" value="HELICASE_CTER"/>
    <property type="match status" value="1"/>
</dbReference>
<dbReference type="SUPFAM" id="SSF52540">
    <property type="entry name" value="P-loop containing nucleoside triphosphate hydrolases"/>
    <property type="match status" value="1"/>
</dbReference>
<dbReference type="GO" id="GO:0006310">
    <property type="term" value="P:DNA recombination"/>
    <property type="evidence" value="ECO:0007669"/>
    <property type="project" value="InterPro"/>
</dbReference>
<dbReference type="GO" id="GO:0003677">
    <property type="term" value="F:DNA binding"/>
    <property type="evidence" value="ECO:0007669"/>
    <property type="project" value="UniProtKB-KW"/>
</dbReference>
<evidence type="ECO:0000259" key="7">
    <source>
        <dbReference type="PROSITE" id="PS51194"/>
    </source>
</evidence>
<dbReference type="GO" id="GO:0043590">
    <property type="term" value="C:bacterial nucleoid"/>
    <property type="evidence" value="ECO:0007669"/>
    <property type="project" value="TreeGrafter"/>
</dbReference>
<evidence type="ECO:0000259" key="6">
    <source>
        <dbReference type="PROSITE" id="PS51192"/>
    </source>
</evidence>
<evidence type="ECO:0000313" key="8">
    <source>
        <dbReference type="EMBL" id="EKW98588.1"/>
    </source>
</evidence>
<name>M5J422_9LACO</name>
<dbReference type="NCBIfam" id="TIGR00614">
    <property type="entry name" value="recQ_fam"/>
    <property type="match status" value="1"/>
</dbReference>
<evidence type="ECO:0000256" key="1">
    <source>
        <dbReference type="ARBA" id="ARBA00022741"/>
    </source>
</evidence>
<comment type="caution">
    <text evidence="8">The sequence shown here is derived from an EMBL/GenBank/DDBJ whole genome shotgun (WGS) entry which is preliminary data.</text>
</comment>
<proteinExistence type="predicted"/>